<dbReference type="AlphaFoldDB" id="A0AAV4DAL8"/>
<proteinExistence type="predicted"/>
<dbReference type="Proteomes" id="UP000735302">
    <property type="component" value="Unassembled WGS sequence"/>
</dbReference>
<evidence type="ECO:0000313" key="2">
    <source>
        <dbReference type="EMBL" id="GFO40995.1"/>
    </source>
</evidence>
<evidence type="ECO:0000256" key="1">
    <source>
        <dbReference type="SAM" id="MobiDB-lite"/>
    </source>
</evidence>
<sequence length="133" mass="15536">MTYTVIKVRAPDVHLIVLRQLPVQLDSGIYVLYTATETPCSTITLLAAYCHHSTTTPHRTIALTRETMKYTKEKISSQCEKNDDDDDQEEEKKEEENDKEEEEKEEEKEEEEEEEVMAVEEKEEEKVVVEKKV</sequence>
<organism evidence="2 3">
    <name type="scientific">Plakobranchus ocellatus</name>
    <dbReference type="NCBI Taxonomy" id="259542"/>
    <lineage>
        <taxon>Eukaryota</taxon>
        <taxon>Metazoa</taxon>
        <taxon>Spiralia</taxon>
        <taxon>Lophotrochozoa</taxon>
        <taxon>Mollusca</taxon>
        <taxon>Gastropoda</taxon>
        <taxon>Heterobranchia</taxon>
        <taxon>Euthyneura</taxon>
        <taxon>Panpulmonata</taxon>
        <taxon>Sacoglossa</taxon>
        <taxon>Placobranchoidea</taxon>
        <taxon>Plakobranchidae</taxon>
        <taxon>Plakobranchus</taxon>
    </lineage>
</organism>
<evidence type="ECO:0000313" key="3">
    <source>
        <dbReference type="Proteomes" id="UP000735302"/>
    </source>
</evidence>
<comment type="caution">
    <text evidence="2">The sequence shown here is derived from an EMBL/GenBank/DDBJ whole genome shotgun (WGS) entry which is preliminary data.</text>
</comment>
<feature type="compositionally biased region" description="Basic and acidic residues" evidence="1">
    <location>
        <begin position="124"/>
        <end position="133"/>
    </location>
</feature>
<feature type="region of interest" description="Disordered" evidence="1">
    <location>
        <begin position="73"/>
        <end position="133"/>
    </location>
</feature>
<dbReference type="EMBL" id="BLXT01007646">
    <property type="protein sequence ID" value="GFO40995.1"/>
    <property type="molecule type" value="Genomic_DNA"/>
</dbReference>
<gene>
    <name evidence="2" type="ORF">PoB_006750000</name>
</gene>
<protein>
    <submittedName>
        <fullName evidence="2">Uncharacterized protein</fullName>
    </submittedName>
</protein>
<reference evidence="2 3" key="1">
    <citation type="journal article" date="2021" name="Elife">
        <title>Chloroplast acquisition without the gene transfer in kleptoplastic sea slugs, Plakobranchus ocellatus.</title>
        <authorList>
            <person name="Maeda T."/>
            <person name="Takahashi S."/>
            <person name="Yoshida T."/>
            <person name="Shimamura S."/>
            <person name="Takaki Y."/>
            <person name="Nagai Y."/>
            <person name="Toyoda A."/>
            <person name="Suzuki Y."/>
            <person name="Arimoto A."/>
            <person name="Ishii H."/>
            <person name="Satoh N."/>
            <person name="Nishiyama T."/>
            <person name="Hasebe M."/>
            <person name="Maruyama T."/>
            <person name="Minagawa J."/>
            <person name="Obokata J."/>
            <person name="Shigenobu S."/>
        </authorList>
    </citation>
    <scope>NUCLEOTIDE SEQUENCE [LARGE SCALE GENOMIC DNA]</scope>
</reference>
<feature type="compositionally biased region" description="Acidic residues" evidence="1">
    <location>
        <begin position="97"/>
        <end position="123"/>
    </location>
</feature>
<keyword evidence="3" id="KW-1185">Reference proteome</keyword>
<accession>A0AAV4DAL8</accession>
<name>A0AAV4DAL8_9GAST</name>